<reference evidence="1" key="1">
    <citation type="submission" date="2016-10" db="EMBL/GenBank/DDBJ databases">
        <authorList>
            <person name="Benchimol M."/>
            <person name="Almeida L.G."/>
            <person name="Vasconcelos A.T."/>
            <person name="Perreira-Neves A."/>
            <person name="Rosa I.A."/>
            <person name="Tasca T."/>
            <person name="Bogo M.R."/>
            <person name="de Souza W."/>
        </authorList>
    </citation>
    <scope>NUCLEOTIDE SEQUENCE [LARGE SCALE GENOMIC DNA]</scope>
    <source>
        <strain evidence="1">K</strain>
    </source>
</reference>
<gene>
    <name evidence="1" type="ORF">TRFO_42747</name>
</gene>
<organism evidence="1 2">
    <name type="scientific">Tritrichomonas foetus</name>
    <dbReference type="NCBI Taxonomy" id="1144522"/>
    <lineage>
        <taxon>Eukaryota</taxon>
        <taxon>Metamonada</taxon>
        <taxon>Parabasalia</taxon>
        <taxon>Tritrichomonadida</taxon>
        <taxon>Tritrichomonadidae</taxon>
        <taxon>Tritrichomonas</taxon>
    </lineage>
</organism>
<sequence>MSIELAINNVEELMKLYRISVSNFRQEKSRLYGDATRENMDKLFDNYNYKIFKYPMGNNVARNIYFYNKDKPDIIFESTVYEFYKEPTKKFKKAAPSTLKQILKVVENDKSKLNPKLVYEEQLKDSMKTENCELISEYIDYKTPVFYIFDGLEYKVAPYRWKNGNRPHKNKRTFHTPNHMKELIKREDCELITEYKTSKQFLTYKYKGVVNTVKGDHWLYLNERPHLQY</sequence>
<evidence type="ECO:0000313" key="2">
    <source>
        <dbReference type="Proteomes" id="UP000179807"/>
    </source>
</evidence>
<dbReference type="EMBL" id="MLAK01000281">
    <property type="protein sequence ID" value="OHT15049.1"/>
    <property type="molecule type" value="Genomic_DNA"/>
</dbReference>
<evidence type="ECO:0000313" key="1">
    <source>
        <dbReference type="EMBL" id="OHT15049.1"/>
    </source>
</evidence>
<dbReference type="VEuPathDB" id="TrichDB:TRFO_42747"/>
<proteinExistence type="predicted"/>
<dbReference type="AlphaFoldDB" id="A0A1J4KUT1"/>
<dbReference type="Proteomes" id="UP000179807">
    <property type="component" value="Unassembled WGS sequence"/>
</dbReference>
<keyword evidence="2" id="KW-1185">Reference proteome</keyword>
<accession>A0A1J4KUT1</accession>
<dbReference type="GeneID" id="94849172"/>
<name>A0A1J4KUT1_9EUKA</name>
<dbReference type="RefSeq" id="XP_068368185.1">
    <property type="nucleotide sequence ID" value="XM_068514468.1"/>
</dbReference>
<comment type="caution">
    <text evidence="1">The sequence shown here is derived from an EMBL/GenBank/DDBJ whole genome shotgun (WGS) entry which is preliminary data.</text>
</comment>
<protein>
    <submittedName>
        <fullName evidence="1">Uncharacterized protein</fullName>
    </submittedName>
</protein>